<dbReference type="InterPro" id="IPR003439">
    <property type="entry name" value="ABC_transporter-like_ATP-bd"/>
</dbReference>
<keyword evidence="3" id="KW-0547">Nucleotide-binding</keyword>
<dbReference type="PROSITE" id="PS50893">
    <property type="entry name" value="ABC_TRANSPORTER_2"/>
    <property type="match status" value="1"/>
</dbReference>
<evidence type="ECO:0000256" key="3">
    <source>
        <dbReference type="ARBA" id="ARBA00022741"/>
    </source>
</evidence>
<dbReference type="PROSITE" id="PS00211">
    <property type="entry name" value="ABC_TRANSPORTER_1"/>
    <property type="match status" value="1"/>
</dbReference>
<dbReference type="GO" id="GO:0016887">
    <property type="term" value="F:ATP hydrolysis activity"/>
    <property type="evidence" value="ECO:0007669"/>
    <property type="project" value="InterPro"/>
</dbReference>
<dbReference type="SMART" id="SM00382">
    <property type="entry name" value="AAA"/>
    <property type="match status" value="1"/>
</dbReference>
<feature type="domain" description="ABC transporter" evidence="5">
    <location>
        <begin position="6"/>
        <end position="238"/>
    </location>
</feature>
<evidence type="ECO:0000313" key="6">
    <source>
        <dbReference type="EMBL" id="RUL50342.1"/>
    </source>
</evidence>
<dbReference type="Gene3D" id="3.40.50.300">
    <property type="entry name" value="P-loop containing nucleotide triphosphate hydrolases"/>
    <property type="match status" value="1"/>
</dbReference>
<dbReference type="EMBL" id="RYYR01000021">
    <property type="protein sequence ID" value="RUL50342.1"/>
    <property type="molecule type" value="Genomic_DNA"/>
</dbReference>
<reference evidence="6 7" key="1">
    <citation type="submission" date="2018-12" db="EMBL/GenBank/DDBJ databases">
        <title>Lysinibacillus antri sp. nov., isolated from a cave soil.</title>
        <authorList>
            <person name="Narsing Rao M.P."/>
            <person name="Zhang H."/>
            <person name="Dong Z.-Y."/>
            <person name="Niu X.-K."/>
            <person name="Zhang K."/>
            <person name="Fang B.-Z."/>
            <person name="Kang Y.-Q."/>
            <person name="Xiao M."/>
            <person name="Li W.-J."/>
        </authorList>
    </citation>
    <scope>NUCLEOTIDE SEQUENCE [LARGE SCALE GENOMIC DNA]</scope>
    <source>
        <strain evidence="6 7">SYSU K30002</strain>
    </source>
</reference>
<dbReference type="PANTHER" id="PTHR42711">
    <property type="entry name" value="ABC TRANSPORTER ATP-BINDING PROTEIN"/>
    <property type="match status" value="1"/>
</dbReference>
<dbReference type="PANTHER" id="PTHR42711:SF5">
    <property type="entry name" value="ABC TRANSPORTER ATP-BINDING PROTEIN NATA"/>
    <property type="match status" value="1"/>
</dbReference>
<gene>
    <name evidence="6" type="ORF">EK386_14280</name>
</gene>
<protein>
    <submittedName>
        <fullName evidence="6">ABC transporter ATP-binding protein</fullName>
    </submittedName>
</protein>
<keyword evidence="7" id="KW-1185">Reference proteome</keyword>
<dbReference type="InterPro" id="IPR050763">
    <property type="entry name" value="ABC_transporter_ATP-binding"/>
</dbReference>
<evidence type="ECO:0000313" key="7">
    <source>
        <dbReference type="Proteomes" id="UP000287910"/>
    </source>
</evidence>
<dbReference type="InterPro" id="IPR017871">
    <property type="entry name" value="ABC_transporter-like_CS"/>
</dbReference>
<evidence type="ECO:0000259" key="5">
    <source>
        <dbReference type="PROSITE" id="PS50893"/>
    </source>
</evidence>
<dbReference type="Pfam" id="PF00005">
    <property type="entry name" value="ABC_tran"/>
    <property type="match status" value="1"/>
</dbReference>
<dbReference type="AlphaFoldDB" id="A0A3S0RUL1"/>
<accession>A0A3S0RUL1</accession>
<evidence type="ECO:0000256" key="1">
    <source>
        <dbReference type="ARBA" id="ARBA00005417"/>
    </source>
</evidence>
<evidence type="ECO:0000256" key="4">
    <source>
        <dbReference type="ARBA" id="ARBA00022840"/>
    </source>
</evidence>
<dbReference type="RefSeq" id="WP_126659857.1">
    <property type="nucleotide sequence ID" value="NZ_RYYR01000021.1"/>
</dbReference>
<dbReference type="InterPro" id="IPR003593">
    <property type="entry name" value="AAA+_ATPase"/>
</dbReference>
<evidence type="ECO:0000256" key="2">
    <source>
        <dbReference type="ARBA" id="ARBA00022448"/>
    </source>
</evidence>
<organism evidence="6 7">
    <name type="scientific">Lysinibacillus antri</name>
    <dbReference type="NCBI Taxonomy" id="2498145"/>
    <lineage>
        <taxon>Bacteria</taxon>
        <taxon>Bacillati</taxon>
        <taxon>Bacillota</taxon>
        <taxon>Bacilli</taxon>
        <taxon>Bacillales</taxon>
        <taxon>Bacillaceae</taxon>
        <taxon>Lysinibacillus</taxon>
    </lineage>
</organism>
<proteinExistence type="inferred from homology"/>
<name>A0A3S0RUL1_9BACI</name>
<comment type="caution">
    <text evidence="6">The sequence shown here is derived from an EMBL/GenBank/DDBJ whole genome shotgun (WGS) entry which is preliminary data.</text>
</comment>
<comment type="similarity">
    <text evidence="1">Belongs to the ABC transporter superfamily.</text>
</comment>
<dbReference type="InterPro" id="IPR027417">
    <property type="entry name" value="P-loop_NTPase"/>
</dbReference>
<dbReference type="Proteomes" id="UP000287910">
    <property type="component" value="Unassembled WGS sequence"/>
</dbReference>
<dbReference type="GO" id="GO:0005524">
    <property type="term" value="F:ATP binding"/>
    <property type="evidence" value="ECO:0007669"/>
    <property type="project" value="UniProtKB-KW"/>
</dbReference>
<sequence length="314" mass="35936">MGERIYELEHVSYCYKKAVQKANDDISFPIYKGEIIGILGPNGAGKTTLIKQMMGQLAPTSGTIKFQGQDILNDTKHLLKQVAYYSQETFALSFLKVWESLYFTGRLRGLTRNEAKCQTEGILERLDMNEYRHTLLKSLSGGQRRLIGLGTALIGHASIMILDEPTNELDPLKRKLVWEIIQEQNQKGVTIILVTHNILEAEKVVHRVAVINHGKLLAIDHVTKLKERVDQRMRLEVITQDESSLHIQEQLGVFGEIERMEDTKFRILIEKKQVASAIESIQDDRFNIRQFSLLPPSLEDVYSKIHEQKVGEWL</sequence>
<keyword evidence="4 6" id="KW-0067">ATP-binding</keyword>
<dbReference type="SUPFAM" id="SSF52540">
    <property type="entry name" value="P-loop containing nucleoside triphosphate hydrolases"/>
    <property type="match status" value="1"/>
</dbReference>
<keyword evidence="2" id="KW-0813">Transport</keyword>